<proteinExistence type="predicted"/>
<keyword evidence="5" id="KW-0325">Glycoprotein</keyword>
<dbReference type="RefSeq" id="WP_011647577.1">
    <property type="nucleotide sequence ID" value="NZ_ARYI01000019.1"/>
</dbReference>
<dbReference type="EMBL" id="ARYI01000019">
    <property type="protein sequence ID" value="KCZ87275.1"/>
    <property type="molecule type" value="Genomic_DNA"/>
</dbReference>
<dbReference type="PANTHER" id="PTHR11802:SF3">
    <property type="entry name" value="RETINOID-INDUCIBLE SERINE CARBOXYPEPTIDASE"/>
    <property type="match status" value="1"/>
</dbReference>
<feature type="chain" id="PRO_5001572120" evidence="6">
    <location>
        <begin position="24"/>
        <end position="527"/>
    </location>
</feature>
<dbReference type="SUPFAM" id="SSF53474">
    <property type="entry name" value="alpha/beta-Hydrolases"/>
    <property type="match status" value="1"/>
</dbReference>
<evidence type="ECO:0000256" key="4">
    <source>
        <dbReference type="ARBA" id="ARBA00022801"/>
    </source>
</evidence>
<keyword evidence="3 6" id="KW-0732">Signal</keyword>
<accession>A0A059F9K1</accession>
<name>A0A059F9K1_9PROT</name>
<gene>
    <name evidence="7" type="ORF">HHI_16070</name>
</gene>
<protein>
    <submittedName>
        <fullName evidence="7">Serine carboxypeptidase family protein</fullName>
    </submittedName>
</protein>
<evidence type="ECO:0000313" key="7">
    <source>
        <dbReference type="EMBL" id="KCZ87275.1"/>
    </source>
</evidence>
<evidence type="ECO:0000256" key="1">
    <source>
        <dbReference type="ARBA" id="ARBA00022645"/>
    </source>
</evidence>
<evidence type="ECO:0000256" key="2">
    <source>
        <dbReference type="ARBA" id="ARBA00022670"/>
    </source>
</evidence>
<organism evidence="7 8">
    <name type="scientific">Hyphomonas hirschiana VP5</name>
    <dbReference type="NCBI Taxonomy" id="1280951"/>
    <lineage>
        <taxon>Bacteria</taxon>
        <taxon>Pseudomonadati</taxon>
        <taxon>Pseudomonadota</taxon>
        <taxon>Alphaproteobacteria</taxon>
        <taxon>Hyphomonadales</taxon>
        <taxon>Hyphomonadaceae</taxon>
        <taxon>Hyphomonas</taxon>
    </lineage>
</organism>
<dbReference type="Gene3D" id="3.40.50.1820">
    <property type="entry name" value="alpha/beta hydrolase"/>
    <property type="match status" value="1"/>
</dbReference>
<keyword evidence="1 7" id="KW-0121">Carboxypeptidase</keyword>
<dbReference type="InterPro" id="IPR029058">
    <property type="entry name" value="AB_hydrolase_fold"/>
</dbReference>
<dbReference type="Pfam" id="PF00450">
    <property type="entry name" value="Peptidase_S10"/>
    <property type="match status" value="1"/>
</dbReference>
<evidence type="ECO:0000313" key="8">
    <source>
        <dbReference type="Proteomes" id="UP000025061"/>
    </source>
</evidence>
<keyword evidence="8" id="KW-1185">Reference proteome</keyword>
<dbReference type="GO" id="GO:0004185">
    <property type="term" value="F:serine-type carboxypeptidase activity"/>
    <property type="evidence" value="ECO:0007669"/>
    <property type="project" value="InterPro"/>
</dbReference>
<keyword evidence="4" id="KW-0378">Hydrolase</keyword>
<dbReference type="OrthoDB" id="9770107at2"/>
<keyword evidence="2" id="KW-0645">Protease</keyword>
<evidence type="ECO:0000256" key="3">
    <source>
        <dbReference type="ARBA" id="ARBA00022729"/>
    </source>
</evidence>
<dbReference type="PATRIC" id="fig|1280951.3.peg.3239"/>
<evidence type="ECO:0000256" key="5">
    <source>
        <dbReference type="ARBA" id="ARBA00023180"/>
    </source>
</evidence>
<dbReference type="GO" id="GO:0006508">
    <property type="term" value="P:proteolysis"/>
    <property type="evidence" value="ECO:0007669"/>
    <property type="project" value="UniProtKB-KW"/>
</dbReference>
<sequence length="527" mass="56654">MMRFRLLAGACAAVVALALNACAQTGSTVSEPSEAPAPLAAEGPAPEPVAIEPAPYRSVTEHSFTANGETVSYTAIAGDTWLRDMNGEPTASVFSFTYLRTDVQDARRPVVFVFNGGPGSASLWIHMGAIGPRRVVLDADVNPSNVPPFGLEDNPNSILDVADLVFIDPVGTGFSVPLKGTDPKTFWGVDEDAESIAQFIELWLSEHGRWNSPKYILGESYGSIRAAVLPRALMGSPIYTGLMRGITLDGIVLLGTTLDARQAGGADLPAGELAAKQARSLPGIAATSAFHGLVNMPAEGVTAVYKAAEAYARESYEPALRQHLAGTLTPQARAQVLQDLSRMTGLAESEIGDDLYIDERSYAKAALRGRGLEVGMYDSRYTLPLANSGGDPVADDPAMTRYVPGFIASFQQMIRDDLNVRLGRPYASIRWRELLFGWNWKRKGVAEGQSYATDLAWAMRRNPDLRVMVASGYYDLVTTPADARASIAAAGLPQDRVTFTDYASGHMLYLGGTSEAFSSDLRDFLEK</sequence>
<dbReference type="InterPro" id="IPR001563">
    <property type="entry name" value="Peptidase_S10"/>
</dbReference>
<feature type="signal peptide" evidence="6">
    <location>
        <begin position="1"/>
        <end position="23"/>
    </location>
</feature>
<comment type="caution">
    <text evidence="7">The sequence shown here is derived from an EMBL/GenBank/DDBJ whole genome shotgun (WGS) entry which is preliminary data.</text>
</comment>
<dbReference type="PANTHER" id="PTHR11802">
    <property type="entry name" value="SERINE PROTEASE FAMILY S10 SERINE CARBOXYPEPTIDASE"/>
    <property type="match status" value="1"/>
</dbReference>
<evidence type="ECO:0000256" key="6">
    <source>
        <dbReference type="SAM" id="SignalP"/>
    </source>
</evidence>
<reference evidence="7 8" key="1">
    <citation type="submission" date="2013-04" db="EMBL/GenBank/DDBJ databases">
        <title>Hyphomonas hirschiana VP5 Genome Sequencing.</title>
        <authorList>
            <person name="Lai Q."/>
            <person name="Shao Z."/>
        </authorList>
    </citation>
    <scope>NUCLEOTIDE SEQUENCE [LARGE SCALE GENOMIC DNA]</scope>
    <source>
        <strain evidence="7 8">VP5</strain>
    </source>
</reference>
<dbReference type="AlphaFoldDB" id="A0A059F9K1"/>
<dbReference type="Proteomes" id="UP000025061">
    <property type="component" value="Unassembled WGS sequence"/>
</dbReference>